<dbReference type="PANTHER" id="PTHR13078">
    <property type="entry name" value="PEROXISOMAL MULTIFUNCTIONAL ENZYME TYPE 2-RELATED"/>
    <property type="match status" value="1"/>
</dbReference>
<dbReference type="EMBL" id="WMBA01000018">
    <property type="protein sequence ID" value="MTD55158.1"/>
    <property type="molecule type" value="Genomic_DNA"/>
</dbReference>
<evidence type="ECO:0000313" key="3">
    <source>
        <dbReference type="EMBL" id="MTD55158.1"/>
    </source>
</evidence>
<protein>
    <recommendedName>
        <fullName evidence="2">MaoC-like domain-containing protein</fullName>
    </recommendedName>
</protein>
<comment type="caution">
    <text evidence="3">The sequence shown here is derived from an EMBL/GenBank/DDBJ whole genome shotgun (WGS) entry which is preliminary data.</text>
</comment>
<dbReference type="GO" id="GO:0004300">
    <property type="term" value="F:enoyl-CoA hydratase activity"/>
    <property type="evidence" value="ECO:0007669"/>
    <property type="project" value="TreeGrafter"/>
</dbReference>
<dbReference type="RefSeq" id="WP_154757360.1">
    <property type="nucleotide sequence ID" value="NZ_WMBA01000018.1"/>
</dbReference>
<dbReference type="GO" id="GO:0003857">
    <property type="term" value="F:(3S)-3-hydroxyacyl-CoA dehydrogenase (NAD+) activity"/>
    <property type="evidence" value="ECO:0007669"/>
    <property type="project" value="TreeGrafter"/>
</dbReference>
<dbReference type="InterPro" id="IPR002539">
    <property type="entry name" value="MaoC-like_dom"/>
</dbReference>
<dbReference type="SUPFAM" id="SSF54637">
    <property type="entry name" value="Thioesterase/thiol ester dehydrase-isomerase"/>
    <property type="match status" value="2"/>
</dbReference>
<keyword evidence="4" id="KW-1185">Reference proteome</keyword>
<sequence length="290" mass="30300">MNAPVVDEARSWQGYESPEVPVRWDLRDVLTYAVAVGADPARDGPYLDEAAGPLILPTFATFAAGPWTPHLHRTIWAGRHGAAASIAYRVHRPVPLSGTATTRVRVSGFEVKPTALLVWLTTSTTGPDGPLLSGRHSVLFQGGGARRTSGDTGPWAGPVPATGAEVLTAEVRVDPRAIALYRLLLPLVPGRQGPDLQHVSAEASAAAGLGAPALHGAAVLGHLGLAMTRILGGRIGGVGGFGARFRAPVRPGDRLVVSACPPERGEGWAVRVSAEGRTVVDQAWLETRSS</sequence>
<dbReference type="Proteomes" id="UP000440096">
    <property type="component" value="Unassembled WGS sequence"/>
</dbReference>
<reference evidence="3 4" key="1">
    <citation type="submission" date="2019-11" db="EMBL/GenBank/DDBJ databases">
        <title>Draft genome of Amycolatopsis RM579.</title>
        <authorList>
            <person name="Duangmal K."/>
            <person name="Mingma R."/>
        </authorList>
    </citation>
    <scope>NUCLEOTIDE SEQUENCE [LARGE SCALE GENOMIC DNA]</scope>
    <source>
        <strain evidence="3 4">RM579</strain>
    </source>
</reference>
<name>A0A6N7YT86_9PSEU</name>
<comment type="similarity">
    <text evidence="1">Belongs to the enoyl-CoA hydratase/isomerase family.</text>
</comment>
<evidence type="ECO:0000259" key="2">
    <source>
        <dbReference type="Pfam" id="PF01575"/>
    </source>
</evidence>
<accession>A0A6N7YT86</accession>
<dbReference type="GO" id="GO:0044594">
    <property type="term" value="F:17-beta-hydroxysteroid dehydrogenase (NAD+) activity"/>
    <property type="evidence" value="ECO:0007669"/>
    <property type="project" value="TreeGrafter"/>
</dbReference>
<dbReference type="OrthoDB" id="5522043at2"/>
<dbReference type="Pfam" id="PF01575">
    <property type="entry name" value="MaoC_dehydratas"/>
    <property type="match status" value="1"/>
</dbReference>
<evidence type="ECO:0000256" key="1">
    <source>
        <dbReference type="ARBA" id="ARBA00005254"/>
    </source>
</evidence>
<organism evidence="3 4">
    <name type="scientific">Amycolatopsis pithecellobii</name>
    <dbReference type="NCBI Taxonomy" id="664692"/>
    <lineage>
        <taxon>Bacteria</taxon>
        <taxon>Bacillati</taxon>
        <taxon>Actinomycetota</taxon>
        <taxon>Actinomycetes</taxon>
        <taxon>Pseudonocardiales</taxon>
        <taxon>Pseudonocardiaceae</taxon>
        <taxon>Amycolatopsis</taxon>
    </lineage>
</organism>
<dbReference type="PANTHER" id="PTHR13078:SF59">
    <property type="entry name" value="ENOYL-COA HYDRATASE CHSH3"/>
    <property type="match status" value="1"/>
</dbReference>
<dbReference type="InterPro" id="IPR029069">
    <property type="entry name" value="HotDog_dom_sf"/>
</dbReference>
<dbReference type="AlphaFoldDB" id="A0A6N7YT86"/>
<dbReference type="GO" id="GO:0006635">
    <property type="term" value="P:fatty acid beta-oxidation"/>
    <property type="evidence" value="ECO:0007669"/>
    <property type="project" value="TreeGrafter"/>
</dbReference>
<proteinExistence type="inferred from homology"/>
<gene>
    <name evidence="3" type="ORF">GKO32_14370</name>
</gene>
<feature type="domain" description="MaoC-like" evidence="2">
    <location>
        <begin position="198"/>
        <end position="259"/>
    </location>
</feature>
<dbReference type="Gene3D" id="3.10.129.10">
    <property type="entry name" value="Hotdog Thioesterase"/>
    <property type="match status" value="1"/>
</dbReference>
<evidence type="ECO:0000313" key="4">
    <source>
        <dbReference type="Proteomes" id="UP000440096"/>
    </source>
</evidence>